<dbReference type="RefSeq" id="WP_281736828.1">
    <property type="nucleotide sequence ID" value="NZ_JAKETQ010000003.1"/>
</dbReference>
<feature type="transmembrane region" description="Helical" evidence="11">
    <location>
        <begin position="87"/>
        <end position="110"/>
    </location>
</feature>
<evidence type="ECO:0000256" key="9">
    <source>
        <dbReference type="ARBA" id="ARBA00023136"/>
    </source>
</evidence>
<dbReference type="SUPFAM" id="SSF161098">
    <property type="entry name" value="MetI-like"/>
    <property type="match status" value="1"/>
</dbReference>
<dbReference type="GO" id="GO:0055085">
    <property type="term" value="P:transmembrane transport"/>
    <property type="evidence" value="ECO:0007669"/>
    <property type="project" value="InterPro"/>
</dbReference>
<dbReference type="InterPro" id="IPR035906">
    <property type="entry name" value="MetI-like_sf"/>
</dbReference>
<evidence type="ECO:0000256" key="4">
    <source>
        <dbReference type="ARBA" id="ARBA00020515"/>
    </source>
</evidence>
<dbReference type="AlphaFoldDB" id="A0AA41QPP7"/>
<keyword evidence="7 11" id="KW-0812">Transmembrane</keyword>
<dbReference type="EMBL" id="JALAZD010000003">
    <property type="protein sequence ID" value="MCI0128730.1"/>
    <property type="molecule type" value="Genomic_DNA"/>
</dbReference>
<feature type="transmembrane region" description="Helical" evidence="11">
    <location>
        <begin position="122"/>
        <end position="143"/>
    </location>
</feature>
<keyword evidence="9 11" id="KW-0472">Membrane</keyword>
<proteinExistence type="inferred from homology"/>
<gene>
    <name evidence="12" type="primary">ugpE</name>
    <name evidence="14" type="ORF">ML536_18005</name>
</gene>
<evidence type="ECO:0000256" key="11">
    <source>
        <dbReference type="RuleBase" id="RU363032"/>
    </source>
</evidence>
<keyword evidence="5 11" id="KW-0813">Transport</keyword>
<comment type="similarity">
    <text evidence="2 11">Belongs to the binding-protein-dependent transport system permease family.</text>
</comment>
<feature type="transmembrane region" description="Helical" evidence="11">
    <location>
        <begin position="26"/>
        <end position="48"/>
    </location>
</feature>
<evidence type="ECO:0000256" key="10">
    <source>
        <dbReference type="ARBA" id="ARBA00037054"/>
    </source>
</evidence>
<evidence type="ECO:0000256" key="7">
    <source>
        <dbReference type="ARBA" id="ARBA00022692"/>
    </source>
</evidence>
<comment type="subcellular location">
    <subcellularLocation>
        <location evidence="12">Cell inner membrane</location>
        <topology evidence="12">Multi-pass membrane protein</topology>
    </subcellularLocation>
    <subcellularLocation>
        <location evidence="1 11">Cell membrane</location>
        <topology evidence="1 11">Multi-pass membrane protein</topology>
    </subcellularLocation>
</comment>
<dbReference type="CDD" id="cd06261">
    <property type="entry name" value="TM_PBP2"/>
    <property type="match status" value="1"/>
</dbReference>
<evidence type="ECO:0000313" key="14">
    <source>
        <dbReference type="EMBL" id="MCI0128730.1"/>
    </source>
</evidence>
<evidence type="ECO:0000256" key="6">
    <source>
        <dbReference type="ARBA" id="ARBA00022475"/>
    </source>
</evidence>
<keyword evidence="6 12" id="KW-1003">Cell membrane</keyword>
<evidence type="ECO:0000313" key="15">
    <source>
        <dbReference type="Proteomes" id="UP001156140"/>
    </source>
</evidence>
<dbReference type="PROSITE" id="PS50928">
    <property type="entry name" value="ABC_TM1"/>
    <property type="match status" value="1"/>
</dbReference>
<feature type="transmembrane region" description="Helical" evidence="11">
    <location>
        <begin position="197"/>
        <end position="222"/>
    </location>
</feature>
<dbReference type="PANTHER" id="PTHR43744">
    <property type="entry name" value="ABC TRANSPORTER PERMEASE PROTEIN MG189-RELATED-RELATED"/>
    <property type="match status" value="1"/>
</dbReference>
<comment type="subunit">
    <text evidence="3 12">The complex is composed of two ATP-binding proteins (UgpC), two transmembrane proteins (UgpA and UgpE) and a solute-binding protein (UgpB).</text>
</comment>
<accession>A0AA41QPP7</accession>
<comment type="function">
    <text evidence="10 12">Part of the ABC transporter complex UgpBAEC involved in sn-glycerol-3-phosphate (G3P) import. Probably responsible for the translocation of the substrate across the membrane.</text>
</comment>
<evidence type="ECO:0000256" key="3">
    <source>
        <dbReference type="ARBA" id="ARBA00011557"/>
    </source>
</evidence>
<dbReference type="InterPro" id="IPR000515">
    <property type="entry name" value="MetI-like"/>
</dbReference>
<dbReference type="PANTHER" id="PTHR43744:SF8">
    <property type="entry name" value="SN-GLYCEROL-3-PHOSPHATE TRANSPORT SYSTEM PERMEASE PROTEIN UGPE"/>
    <property type="match status" value="1"/>
</dbReference>
<protein>
    <recommendedName>
        <fullName evidence="4 12">sn-glycerol-3-phosphate transport system permease protein UgpE</fullName>
    </recommendedName>
</protein>
<evidence type="ECO:0000256" key="1">
    <source>
        <dbReference type="ARBA" id="ARBA00004651"/>
    </source>
</evidence>
<sequence length="294" mass="32034">MTQALASAEPRSNERPRWTGISLSRAIIFTLIILASVVAAFPLVWMVLTSLKTPQETMAVPPVWFPASPNLDAYWQVADVISVGRSFLNSAIIAFFTTGAILVTSLMAGYAFAKYQFRGRNLLFSVLIATMFLPPIVTLIPLYRIVGYLGLNASLAGIIVPNLANAFGIFLMRQFIKGVPDELIDAARMDGASELKIVFQIVAPSVVPAIAALALFAFVYHWNSYLWPLTVLQGNTDQYPIVISLSRLLSYNRGAMNTGLVMAGATLAVLPPLILFVFLQRFFVDSIVATGVKG</sequence>
<evidence type="ECO:0000256" key="12">
    <source>
        <dbReference type="RuleBase" id="RU363056"/>
    </source>
</evidence>
<feature type="transmembrane region" description="Helical" evidence="11">
    <location>
        <begin position="259"/>
        <end position="279"/>
    </location>
</feature>
<feature type="transmembrane region" description="Helical" evidence="11">
    <location>
        <begin position="155"/>
        <end position="176"/>
    </location>
</feature>
<keyword evidence="12" id="KW-0997">Cell inner membrane</keyword>
<evidence type="ECO:0000256" key="5">
    <source>
        <dbReference type="ARBA" id="ARBA00022448"/>
    </source>
</evidence>
<comment type="caution">
    <text evidence="14">The sequence shown here is derived from an EMBL/GenBank/DDBJ whole genome shotgun (WGS) entry which is preliminary data.</text>
</comment>
<evidence type="ECO:0000256" key="8">
    <source>
        <dbReference type="ARBA" id="ARBA00022989"/>
    </source>
</evidence>
<dbReference type="Proteomes" id="UP001156140">
    <property type="component" value="Unassembled WGS sequence"/>
</dbReference>
<reference evidence="14" key="1">
    <citation type="submission" date="2022-03" db="EMBL/GenBank/DDBJ databases">
        <title>The complete genome sequence of a Methyloterrigena soli.</title>
        <authorList>
            <person name="Zi Z."/>
        </authorList>
    </citation>
    <scope>NUCLEOTIDE SEQUENCE</scope>
    <source>
        <strain evidence="14">M48</strain>
    </source>
</reference>
<feature type="domain" description="ABC transmembrane type-1" evidence="13">
    <location>
        <begin position="87"/>
        <end position="279"/>
    </location>
</feature>
<keyword evidence="15" id="KW-1185">Reference proteome</keyword>
<dbReference type="GO" id="GO:0005886">
    <property type="term" value="C:plasma membrane"/>
    <property type="evidence" value="ECO:0007669"/>
    <property type="project" value="UniProtKB-SubCell"/>
</dbReference>
<organism evidence="14 15">
    <name type="scientific">Paradevosia shaoguanensis</name>
    <dbReference type="NCBI Taxonomy" id="1335043"/>
    <lineage>
        <taxon>Bacteria</taxon>
        <taxon>Pseudomonadati</taxon>
        <taxon>Pseudomonadota</taxon>
        <taxon>Alphaproteobacteria</taxon>
        <taxon>Hyphomicrobiales</taxon>
        <taxon>Devosiaceae</taxon>
        <taxon>Paradevosia</taxon>
    </lineage>
</organism>
<keyword evidence="8 11" id="KW-1133">Transmembrane helix</keyword>
<dbReference type="Pfam" id="PF00528">
    <property type="entry name" value="BPD_transp_1"/>
    <property type="match status" value="1"/>
</dbReference>
<name>A0AA41QPP7_9HYPH</name>
<evidence type="ECO:0000259" key="13">
    <source>
        <dbReference type="PROSITE" id="PS50928"/>
    </source>
</evidence>
<evidence type="ECO:0000256" key="2">
    <source>
        <dbReference type="ARBA" id="ARBA00009306"/>
    </source>
</evidence>
<dbReference type="Gene3D" id="1.10.3720.10">
    <property type="entry name" value="MetI-like"/>
    <property type="match status" value="1"/>
</dbReference>